<dbReference type="OrthoDB" id="26949at2157"/>
<reference evidence="7" key="1">
    <citation type="submission" date="2012-03" db="EMBL/GenBank/DDBJ databases">
        <title>Complete genome of Caldisphaera lagunensis DSM 15908.</title>
        <authorList>
            <person name="Lucas S."/>
            <person name="Copeland A."/>
            <person name="Lapidus A."/>
            <person name="Glavina del Rio T."/>
            <person name="Dalin E."/>
            <person name="Tice H."/>
            <person name="Bruce D."/>
            <person name="Goodwin L."/>
            <person name="Pitluck S."/>
            <person name="Peters L."/>
            <person name="Mikhailova N."/>
            <person name="Teshima H."/>
            <person name="Kyrpides N."/>
            <person name="Mavromatis K."/>
            <person name="Ivanova N."/>
            <person name="Brettin T."/>
            <person name="Detter J.C."/>
            <person name="Han C."/>
            <person name="Larimer F."/>
            <person name="Land M."/>
            <person name="Hauser L."/>
            <person name="Markowitz V."/>
            <person name="Cheng J.-F."/>
            <person name="Hugenholtz P."/>
            <person name="Woyke T."/>
            <person name="Wu D."/>
            <person name="Spring S."/>
            <person name="Schroeder M."/>
            <person name="Brambilla E."/>
            <person name="Klenk H.-P."/>
            <person name="Eisen J.A."/>
        </authorList>
    </citation>
    <scope>NUCLEOTIDE SEQUENCE [LARGE SCALE GENOMIC DNA]</scope>
    <source>
        <strain evidence="7">DSM 15908 / JCM 11604 / IC-154</strain>
    </source>
</reference>
<dbReference type="PROSITE" id="PS00584">
    <property type="entry name" value="PFKB_KINASES_2"/>
    <property type="match status" value="1"/>
</dbReference>
<feature type="domain" description="Carbohydrate kinase PfkB" evidence="5">
    <location>
        <begin position="8"/>
        <end position="292"/>
    </location>
</feature>
<sequence length="320" mass="34606">MSDSKTIDITSIGHALMDMRFMVEKFAEPDEEADILEQSTGPGGSAVNVSLNVRKLGGTSAIITKVGLDTFGRSIVEDLMKSKVDISGLKICFGETGFSIVIIDQQGNISIYGFKGCAEKLEPKEIDSETISKSKIIHIASLRPDTSIRAAVVAKENDTLVSWDPGRRLSLRGLKELRGLIKLVDIILLNEQECKNLTGIDNPEKCSQLLKSIGPENVIVKMGPKGLYANTNDFVGYMPAFRVKEVRDSTGSGDAFAAAYLLSLTRGIKTVDALEFAQAVAALKVTKLGANAIPTQEEALEFLKQQKKLVNDEAHTGTNS</sequence>
<gene>
    <name evidence="6" type="ordered locus">Calag_1040</name>
</gene>
<keyword evidence="3 4" id="KW-0418">Kinase</keyword>
<dbReference type="RefSeq" id="WP_015232659.1">
    <property type="nucleotide sequence ID" value="NC_019791.1"/>
</dbReference>
<dbReference type="CDD" id="cd01942">
    <property type="entry name" value="ribokinase_group_A"/>
    <property type="match status" value="1"/>
</dbReference>
<dbReference type="Pfam" id="PF00294">
    <property type="entry name" value="PfkB"/>
    <property type="match status" value="1"/>
</dbReference>
<dbReference type="EMBL" id="CP003378">
    <property type="protein sequence ID" value="AFZ70762.1"/>
    <property type="molecule type" value="Genomic_DNA"/>
</dbReference>
<dbReference type="Proteomes" id="UP000010469">
    <property type="component" value="Chromosome"/>
</dbReference>
<dbReference type="InterPro" id="IPR002173">
    <property type="entry name" value="Carboh/pur_kinase_PfkB_CS"/>
</dbReference>
<evidence type="ECO:0000256" key="2">
    <source>
        <dbReference type="ARBA" id="ARBA00022679"/>
    </source>
</evidence>
<keyword evidence="7" id="KW-1185">Reference proteome</keyword>
<dbReference type="InterPro" id="IPR029056">
    <property type="entry name" value="Ribokinase-like"/>
</dbReference>
<dbReference type="PROSITE" id="PS00583">
    <property type="entry name" value="PFKB_KINASES_1"/>
    <property type="match status" value="1"/>
</dbReference>
<keyword evidence="2 4" id="KW-0808">Transferase</keyword>
<dbReference type="PANTHER" id="PTHR10584">
    <property type="entry name" value="SUGAR KINASE"/>
    <property type="match status" value="1"/>
</dbReference>
<dbReference type="Gene3D" id="3.40.1190.20">
    <property type="match status" value="1"/>
</dbReference>
<dbReference type="GeneID" id="14212300"/>
<name>L0ACA3_CALLD</name>
<evidence type="ECO:0000313" key="7">
    <source>
        <dbReference type="Proteomes" id="UP000010469"/>
    </source>
</evidence>
<dbReference type="PRINTS" id="PR00990">
    <property type="entry name" value="RIBOKINASE"/>
</dbReference>
<dbReference type="InterPro" id="IPR011611">
    <property type="entry name" value="PfkB_dom"/>
</dbReference>
<proteinExistence type="inferred from homology"/>
<comment type="similarity">
    <text evidence="1 4">Belongs to the carbohydrate kinase PfkB family.</text>
</comment>
<dbReference type="GO" id="GO:0016301">
    <property type="term" value="F:kinase activity"/>
    <property type="evidence" value="ECO:0007669"/>
    <property type="project" value="UniProtKB-KW"/>
</dbReference>
<dbReference type="InParanoid" id="L0ACA3"/>
<dbReference type="eggNOG" id="arCOG00014">
    <property type="taxonomic scope" value="Archaea"/>
</dbReference>
<dbReference type="GO" id="GO:0006796">
    <property type="term" value="P:phosphate-containing compound metabolic process"/>
    <property type="evidence" value="ECO:0007669"/>
    <property type="project" value="UniProtKB-ARBA"/>
</dbReference>
<dbReference type="PANTHER" id="PTHR10584:SF166">
    <property type="entry name" value="RIBOKINASE"/>
    <property type="match status" value="1"/>
</dbReference>
<dbReference type="InterPro" id="IPR002139">
    <property type="entry name" value="Ribo/fructo_kinase"/>
</dbReference>
<dbReference type="HOGENOM" id="CLU_027634_6_0_2"/>
<dbReference type="STRING" id="1056495.Calag_1040"/>
<dbReference type="SUPFAM" id="SSF53613">
    <property type="entry name" value="Ribokinase-like"/>
    <property type="match status" value="1"/>
</dbReference>
<protein>
    <submittedName>
        <fullName evidence="6">Sugar kinase, ribokinase</fullName>
    </submittedName>
</protein>
<evidence type="ECO:0000256" key="1">
    <source>
        <dbReference type="ARBA" id="ARBA00010688"/>
    </source>
</evidence>
<accession>L0ACA3</accession>
<organism evidence="6 7">
    <name type="scientific">Caldisphaera lagunensis (strain DSM 15908 / JCM 11604 / ANMR 0165 / IC-154)</name>
    <dbReference type="NCBI Taxonomy" id="1056495"/>
    <lineage>
        <taxon>Archaea</taxon>
        <taxon>Thermoproteota</taxon>
        <taxon>Thermoprotei</taxon>
        <taxon>Acidilobales</taxon>
        <taxon>Caldisphaeraceae</taxon>
        <taxon>Caldisphaera</taxon>
    </lineage>
</organism>
<evidence type="ECO:0000313" key="6">
    <source>
        <dbReference type="EMBL" id="AFZ70762.1"/>
    </source>
</evidence>
<evidence type="ECO:0000256" key="4">
    <source>
        <dbReference type="RuleBase" id="RU003704"/>
    </source>
</evidence>
<evidence type="ECO:0000259" key="5">
    <source>
        <dbReference type="Pfam" id="PF00294"/>
    </source>
</evidence>
<dbReference type="AlphaFoldDB" id="L0ACA3"/>
<dbReference type="KEGG" id="clg:Calag_1040"/>
<evidence type="ECO:0000256" key="3">
    <source>
        <dbReference type="ARBA" id="ARBA00022777"/>
    </source>
</evidence>